<evidence type="ECO:0000256" key="3">
    <source>
        <dbReference type="ARBA" id="ARBA00022723"/>
    </source>
</evidence>
<keyword evidence="2" id="KW-0597">Phosphoprotein</keyword>
<dbReference type="InterPro" id="IPR001952">
    <property type="entry name" value="Alkaline_phosphatase"/>
</dbReference>
<comment type="similarity">
    <text evidence="1 9">Belongs to the alkaline phosphatase family.</text>
</comment>
<feature type="signal peptide" evidence="10">
    <location>
        <begin position="1"/>
        <end position="23"/>
    </location>
</feature>
<dbReference type="EC" id="3.1.3.1" evidence="11"/>
<keyword evidence="4 11" id="KW-0378">Hydrolase</keyword>
<dbReference type="EMBL" id="UGYK01000002">
    <property type="protein sequence ID" value="SUI78022.1"/>
    <property type="molecule type" value="Genomic_DNA"/>
</dbReference>
<evidence type="ECO:0000256" key="9">
    <source>
        <dbReference type="RuleBase" id="RU003946"/>
    </source>
</evidence>
<evidence type="ECO:0000313" key="12">
    <source>
        <dbReference type="Proteomes" id="UP000254765"/>
    </source>
</evidence>
<dbReference type="PANTHER" id="PTHR11596">
    <property type="entry name" value="ALKALINE PHOSPHATASE"/>
    <property type="match status" value="1"/>
</dbReference>
<dbReference type="Pfam" id="PF00245">
    <property type="entry name" value="Alk_phosphatase"/>
    <property type="match status" value="1"/>
</dbReference>
<keyword evidence="3 8" id="KW-0479">Metal-binding</keyword>
<dbReference type="GO" id="GO:0046872">
    <property type="term" value="F:metal ion binding"/>
    <property type="evidence" value="ECO:0007669"/>
    <property type="project" value="UniProtKB-KW"/>
</dbReference>
<evidence type="ECO:0000256" key="10">
    <source>
        <dbReference type="SAM" id="SignalP"/>
    </source>
</evidence>
<comment type="cofactor">
    <cofactor evidence="8">
        <name>Mg(2+)</name>
        <dbReference type="ChEBI" id="CHEBI:18420"/>
    </cofactor>
    <text evidence="8">Binds 1 Mg(2+) ion.</text>
</comment>
<evidence type="ECO:0000256" key="7">
    <source>
        <dbReference type="PIRSR" id="PIRSR601952-1"/>
    </source>
</evidence>
<gene>
    <name evidence="11" type="primary">phoA_2</name>
    <name evidence="11" type="ORF">NCTC10211_04972</name>
</gene>
<feature type="chain" id="PRO_5016987161" evidence="10">
    <location>
        <begin position="24"/>
        <end position="206"/>
    </location>
</feature>
<dbReference type="PANTHER" id="PTHR11596:SF5">
    <property type="entry name" value="ALKALINE PHOSPHATASE"/>
    <property type="match status" value="1"/>
</dbReference>
<organism evidence="11 12">
    <name type="scientific">Serratia marcescens</name>
    <dbReference type="NCBI Taxonomy" id="615"/>
    <lineage>
        <taxon>Bacteria</taxon>
        <taxon>Pseudomonadati</taxon>
        <taxon>Pseudomonadota</taxon>
        <taxon>Gammaproteobacteria</taxon>
        <taxon>Enterobacterales</taxon>
        <taxon>Yersiniaceae</taxon>
        <taxon>Serratia</taxon>
    </lineage>
</organism>
<dbReference type="SUPFAM" id="SSF53649">
    <property type="entry name" value="Alkaline phosphatase-like"/>
    <property type="match status" value="1"/>
</dbReference>
<dbReference type="Proteomes" id="UP000254765">
    <property type="component" value="Unassembled WGS sequence"/>
</dbReference>
<evidence type="ECO:0000256" key="2">
    <source>
        <dbReference type="ARBA" id="ARBA00022553"/>
    </source>
</evidence>
<evidence type="ECO:0000256" key="6">
    <source>
        <dbReference type="ARBA" id="ARBA00022842"/>
    </source>
</evidence>
<reference evidence="11 12" key="1">
    <citation type="submission" date="2018-06" db="EMBL/GenBank/DDBJ databases">
        <authorList>
            <consortium name="Pathogen Informatics"/>
            <person name="Doyle S."/>
        </authorList>
    </citation>
    <scope>NUCLEOTIDE SEQUENCE [LARGE SCALE GENOMIC DNA]</scope>
    <source>
        <strain evidence="11 12">NCTC10211</strain>
    </source>
</reference>
<dbReference type="Gene3D" id="3.40.720.10">
    <property type="entry name" value="Alkaline Phosphatase, subunit A"/>
    <property type="match status" value="1"/>
</dbReference>
<evidence type="ECO:0000256" key="4">
    <source>
        <dbReference type="ARBA" id="ARBA00022801"/>
    </source>
</evidence>
<dbReference type="SMART" id="SM00098">
    <property type="entry name" value="alkPPc"/>
    <property type="match status" value="1"/>
</dbReference>
<dbReference type="PRINTS" id="PR00113">
    <property type="entry name" value="ALKPHPHTASE"/>
</dbReference>
<accession>A0A380AC49</accession>
<dbReference type="InterPro" id="IPR018299">
    <property type="entry name" value="Alkaline_phosphatase_AS"/>
</dbReference>
<evidence type="ECO:0000256" key="8">
    <source>
        <dbReference type="PIRSR" id="PIRSR601952-2"/>
    </source>
</evidence>
<dbReference type="InterPro" id="IPR017850">
    <property type="entry name" value="Alkaline_phosphatase_core_sf"/>
</dbReference>
<feature type="binding site" evidence="8">
    <location>
        <position position="77"/>
    </location>
    <ligand>
        <name>Zn(2+)</name>
        <dbReference type="ChEBI" id="CHEBI:29105"/>
        <label>2</label>
    </ligand>
</feature>
<evidence type="ECO:0000313" key="11">
    <source>
        <dbReference type="EMBL" id="SUI78022.1"/>
    </source>
</evidence>
<evidence type="ECO:0000256" key="1">
    <source>
        <dbReference type="ARBA" id="ARBA00005984"/>
    </source>
</evidence>
<keyword evidence="5 8" id="KW-0862">Zinc</keyword>
<comment type="cofactor">
    <cofactor evidence="8">
        <name>Zn(2+)</name>
        <dbReference type="ChEBI" id="CHEBI:29105"/>
    </cofactor>
    <text evidence="8">Binds 2 Zn(2+) ions.</text>
</comment>
<dbReference type="PROSITE" id="PS00123">
    <property type="entry name" value="ALKALINE_PHOSPHATASE"/>
    <property type="match status" value="1"/>
</dbReference>
<sequence length="206" mass="21163">MQPAVSLLAGAVLSALLCSSAIAAETSPNADGLTERAARGNLAEPGGARRLAGDQTAALKASLSDKTAKNVILLIGDGMGDSEITAARNYAEGAGGYFKGIDALPLTGQYTHYSLDKKTRKPDYVTDSAASATAWTTGVKTYNGALGVDVNGKDQPTLLEIAKAAGKATGNVSTAELARRYAGGAGVARHLAQMLRPGGNQREMRR</sequence>
<keyword evidence="10" id="KW-0732">Signal</keyword>
<feature type="active site" description="Phosphoserine intermediate" evidence="7">
    <location>
        <position position="128"/>
    </location>
</feature>
<proteinExistence type="inferred from homology"/>
<dbReference type="AlphaFoldDB" id="A0A380AC49"/>
<evidence type="ECO:0000256" key="5">
    <source>
        <dbReference type="ARBA" id="ARBA00022833"/>
    </source>
</evidence>
<feature type="binding site" evidence="8">
    <location>
        <position position="77"/>
    </location>
    <ligand>
        <name>Mg(2+)</name>
        <dbReference type="ChEBI" id="CHEBI:18420"/>
    </ligand>
</feature>
<name>A0A380AC49_SERMA</name>
<protein>
    <submittedName>
        <fullName evidence="11">Alkaline phosphatase</fullName>
        <ecNumber evidence="11">3.1.3.1</ecNumber>
    </submittedName>
</protein>
<dbReference type="GO" id="GO:0004035">
    <property type="term" value="F:alkaline phosphatase activity"/>
    <property type="evidence" value="ECO:0007669"/>
    <property type="project" value="UniProtKB-EC"/>
</dbReference>
<keyword evidence="6 8" id="KW-0460">Magnesium</keyword>